<organism evidence="2 3">
    <name type="scientific">Mangrovactinospora gilvigrisea</name>
    <dbReference type="NCBI Taxonomy" id="1428644"/>
    <lineage>
        <taxon>Bacteria</taxon>
        <taxon>Bacillati</taxon>
        <taxon>Actinomycetota</taxon>
        <taxon>Actinomycetes</taxon>
        <taxon>Kitasatosporales</taxon>
        <taxon>Streptomycetaceae</taxon>
        <taxon>Mangrovactinospora</taxon>
    </lineage>
</organism>
<sequence length="265" mass="29705">MDVVGGNHTHISHQIKKFGIDISHFTYYQRRNPVAREQLAEAVALSMSRVEVMERLRAKRGEVDYKNICYLIRKYGIDASHFPDARGRKPLHLDRACGTRSLRSLTREGLSVVVAQSISMAAVLRGLGLSDQTKSARRYLKMRIAEWEIDTSHFLGQSHFRGCVSPLRRRPEEVLVRRRPGSSRVRSVMLTRALIESGRPPVCEGCGNNGTWLGKKITLHVDHIDGDWLNCTAGNLRFLCPNCHSQTPTFGRSKSSTGTVLDGAP</sequence>
<dbReference type="AlphaFoldDB" id="A0A1J7C519"/>
<comment type="caution">
    <text evidence="2">The sequence shown here is derived from an EMBL/GenBank/DDBJ whole genome shotgun (WGS) entry which is preliminary data.</text>
</comment>
<dbReference type="STRING" id="1428644.BIV57_15120"/>
<keyword evidence="3" id="KW-1185">Reference proteome</keyword>
<proteinExistence type="predicted"/>
<name>A0A1J7C519_9ACTN</name>
<accession>A0A1J7C519</accession>
<dbReference type="InterPro" id="IPR003615">
    <property type="entry name" value="HNH_nuc"/>
</dbReference>
<protein>
    <recommendedName>
        <fullName evidence="1">HNH nuclease domain-containing protein</fullName>
    </recommendedName>
</protein>
<gene>
    <name evidence="2" type="ORF">BIV57_15120</name>
</gene>
<evidence type="ECO:0000313" key="2">
    <source>
        <dbReference type="EMBL" id="OIV36652.1"/>
    </source>
</evidence>
<dbReference type="EMBL" id="MLCF01000082">
    <property type="protein sequence ID" value="OIV36652.1"/>
    <property type="molecule type" value="Genomic_DNA"/>
</dbReference>
<feature type="domain" description="HNH nuclease" evidence="1">
    <location>
        <begin position="189"/>
        <end position="245"/>
    </location>
</feature>
<reference evidence="2 3" key="1">
    <citation type="submission" date="2016-10" db="EMBL/GenBank/DDBJ databases">
        <title>Genome sequence of Streptomyces gilvigriseus MUSC 26.</title>
        <authorList>
            <person name="Lee L.-H."/>
            <person name="Ser H.-L."/>
        </authorList>
    </citation>
    <scope>NUCLEOTIDE SEQUENCE [LARGE SCALE GENOMIC DNA]</scope>
    <source>
        <strain evidence="2 3">MUSC 26</strain>
    </source>
</reference>
<evidence type="ECO:0000313" key="3">
    <source>
        <dbReference type="Proteomes" id="UP000243342"/>
    </source>
</evidence>
<dbReference type="SMART" id="SM00507">
    <property type="entry name" value="HNHc"/>
    <property type="match status" value="1"/>
</dbReference>
<dbReference type="Proteomes" id="UP000243342">
    <property type="component" value="Unassembled WGS sequence"/>
</dbReference>
<evidence type="ECO:0000259" key="1">
    <source>
        <dbReference type="SMART" id="SM00507"/>
    </source>
</evidence>
<dbReference type="CDD" id="cd00085">
    <property type="entry name" value="HNHc"/>
    <property type="match status" value="1"/>
</dbReference>